<dbReference type="KEGG" id="pbn:PADG_08483"/>
<dbReference type="Proteomes" id="UP000001628">
    <property type="component" value="Unassembled WGS sequence"/>
</dbReference>
<evidence type="ECO:0000256" key="1">
    <source>
        <dbReference type="ARBA" id="ARBA00004123"/>
    </source>
</evidence>
<comment type="subcellular location">
    <subcellularLocation>
        <location evidence="1">Nucleus</location>
    </subcellularLocation>
</comment>
<evidence type="ECO:0000313" key="7">
    <source>
        <dbReference type="Proteomes" id="UP000001628"/>
    </source>
</evidence>
<dbReference type="InterPro" id="IPR051219">
    <property type="entry name" value="Heterochromatin_chromo-domain"/>
</dbReference>
<dbReference type="InterPro" id="IPR000953">
    <property type="entry name" value="Chromo/chromo_shadow_dom"/>
</dbReference>
<dbReference type="Gene3D" id="2.40.50.40">
    <property type="match status" value="2"/>
</dbReference>
<name>C1GMJ7_PARBD</name>
<dbReference type="GO" id="GO:0005634">
    <property type="term" value="C:nucleus"/>
    <property type="evidence" value="ECO:0007669"/>
    <property type="project" value="UniProtKB-SubCell"/>
</dbReference>
<dbReference type="SUPFAM" id="SSF54160">
    <property type="entry name" value="Chromo domain-like"/>
    <property type="match status" value="2"/>
</dbReference>
<protein>
    <recommendedName>
        <fullName evidence="5">Chromo domain-containing protein</fullName>
    </recommendedName>
</protein>
<accession>C1GMJ7</accession>
<dbReference type="GeneID" id="22586763"/>
<dbReference type="EMBL" id="KN275974">
    <property type="protein sequence ID" value="EEH43664.2"/>
    <property type="molecule type" value="Genomic_DNA"/>
</dbReference>
<dbReference type="AlphaFoldDB" id="C1GMJ7"/>
<dbReference type="STRING" id="502780.C1GMJ7"/>
<feature type="compositionally biased region" description="Polar residues" evidence="4">
    <location>
        <begin position="160"/>
        <end position="169"/>
    </location>
</feature>
<dbReference type="Pfam" id="PF01393">
    <property type="entry name" value="Chromo_shadow"/>
    <property type="match status" value="1"/>
</dbReference>
<feature type="compositionally biased region" description="Basic and acidic residues" evidence="4">
    <location>
        <begin position="27"/>
        <end position="39"/>
    </location>
</feature>
<evidence type="ECO:0000259" key="5">
    <source>
        <dbReference type="PROSITE" id="PS50013"/>
    </source>
</evidence>
<dbReference type="OrthoDB" id="433924at2759"/>
<dbReference type="PANTHER" id="PTHR22812">
    <property type="entry name" value="CHROMOBOX PROTEIN"/>
    <property type="match status" value="1"/>
</dbReference>
<feature type="domain" description="Chromo" evidence="5">
    <location>
        <begin position="91"/>
        <end position="153"/>
    </location>
</feature>
<dbReference type="SMART" id="SM00298">
    <property type="entry name" value="CHROMO"/>
    <property type="match status" value="1"/>
</dbReference>
<dbReference type="InterPro" id="IPR016197">
    <property type="entry name" value="Chromo-like_dom_sf"/>
</dbReference>
<dbReference type="RefSeq" id="XP_010763783.1">
    <property type="nucleotide sequence ID" value="XM_010765481.1"/>
</dbReference>
<dbReference type="CDD" id="cd00024">
    <property type="entry name" value="CD_CSD"/>
    <property type="match status" value="1"/>
</dbReference>
<feature type="compositionally biased region" description="Acidic residues" evidence="4">
    <location>
        <begin position="53"/>
        <end position="89"/>
    </location>
</feature>
<feature type="region of interest" description="Disordered" evidence="4">
    <location>
        <begin position="1"/>
        <end position="89"/>
    </location>
</feature>
<evidence type="ECO:0000256" key="2">
    <source>
        <dbReference type="ARBA" id="ARBA00011353"/>
    </source>
</evidence>
<keyword evidence="7" id="KW-1185">Reference proteome</keyword>
<dbReference type="GO" id="GO:0006338">
    <property type="term" value="P:chromatin remodeling"/>
    <property type="evidence" value="ECO:0007669"/>
    <property type="project" value="UniProtKB-ARBA"/>
</dbReference>
<dbReference type="InterPro" id="IPR023780">
    <property type="entry name" value="Chromo_domain"/>
</dbReference>
<dbReference type="VEuPathDB" id="FungiDB:PADG_08483"/>
<evidence type="ECO:0000256" key="4">
    <source>
        <dbReference type="SAM" id="MobiDB-lite"/>
    </source>
</evidence>
<dbReference type="HOGENOM" id="CLU_045874_0_1_1"/>
<dbReference type="eggNOG" id="KOG1911">
    <property type="taxonomic scope" value="Eukaryota"/>
</dbReference>
<feature type="region of interest" description="Disordered" evidence="4">
    <location>
        <begin position="142"/>
        <end position="192"/>
    </location>
</feature>
<dbReference type="InParanoid" id="C1GMJ7"/>
<dbReference type="PROSITE" id="PS50013">
    <property type="entry name" value="CHROMO_2"/>
    <property type="match status" value="1"/>
</dbReference>
<organism evidence="6 7">
    <name type="scientific">Paracoccidioides brasiliensis (strain Pb18)</name>
    <dbReference type="NCBI Taxonomy" id="502780"/>
    <lineage>
        <taxon>Eukaryota</taxon>
        <taxon>Fungi</taxon>
        <taxon>Dikarya</taxon>
        <taxon>Ascomycota</taxon>
        <taxon>Pezizomycotina</taxon>
        <taxon>Eurotiomycetes</taxon>
        <taxon>Eurotiomycetidae</taxon>
        <taxon>Onygenales</taxon>
        <taxon>Ajellomycetaceae</taxon>
        <taxon>Paracoccidioides</taxon>
    </lineage>
</organism>
<sequence>MPPALEYSEDESGGESIPFNDGEEEERTAKKRDATPVKDAEEEENGESGGGDGDYEEEVVVVEEEEEGGEGGDEDEEEDEDEDEDVEEDVYVVEKIMGHEFAKDGALLLLVKWKGYENPEDQTLEPEKNLLEDTPEIVEEYYSKIGGRPEKPSKKRKSLGESSALSRDTASSKRSKKPRSVDGTPEMENNAANWMPKTKNWDTQVKSIDTIMRDPPTGNLFVYLNWNNDKKAKVSIQQCYEKCPQKMLQFYEQHLVFKDA</sequence>
<reference evidence="6 7" key="1">
    <citation type="journal article" date="2011" name="PLoS Genet.">
        <title>Comparative genomic analysis of human fungal pathogens causing paracoccidioidomycosis.</title>
        <authorList>
            <person name="Desjardins C.A."/>
            <person name="Champion M.D."/>
            <person name="Holder J.W."/>
            <person name="Muszewska A."/>
            <person name="Goldberg J."/>
            <person name="Bailao A.M."/>
            <person name="Brigido M.M."/>
            <person name="Ferreira M.E."/>
            <person name="Garcia A.M."/>
            <person name="Grynberg M."/>
            <person name="Gujja S."/>
            <person name="Heiman D.I."/>
            <person name="Henn M.R."/>
            <person name="Kodira C.D."/>
            <person name="Leon-Narvaez H."/>
            <person name="Longo L.V."/>
            <person name="Ma L.J."/>
            <person name="Malavazi I."/>
            <person name="Matsuo A.L."/>
            <person name="Morais F.V."/>
            <person name="Pereira M."/>
            <person name="Rodriguez-Brito S."/>
            <person name="Sakthikumar S."/>
            <person name="Salem-Izacc S.M."/>
            <person name="Sykes S.M."/>
            <person name="Teixeira M.M."/>
            <person name="Vallejo M.C."/>
            <person name="Walter M.E."/>
            <person name="Yandava C."/>
            <person name="Young S."/>
            <person name="Zeng Q."/>
            <person name="Zucker J."/>
            <person name="Felipe M.S."/>
            <person name="Goldman G.H."/>
            <person name="Haas B.J."/>
            <person name="McEwen J.G."/>
            <person name="Nino-Vega G."/>
            <person name="Puccia R."/>
            <person name="San-Blas G."/>
            <person name="Soares C.M."/>
            <person name="Birren B.W."/>
            <person name="Cuomo C.A."/>
        </authorList>
    </citation>
    <scope>NUCLEOTIDE SEQUENCE [LARGE SCALE GENOMIC DNA]</scope>
    <source>
        <strain evidence="6 7">Pb18</strain>
    </source>
</reference>
<dbReference type="SMART" id="SM00300">
    <property type="entry name" value="ChSh"/>
    <property type="match status" value="1"/>
</dbReference>
<evidence type="ECO:0000256" key="3">
    <source>
        <dbReference type="ARBA" id="ARBA00023242"/>
    </source>
</evidence>
<keyword evidence="3" id="KW-0539">Nucleus</keyword>
<gene>
    <name evidence="6" type="ORF">PADG_08483</name>
</gene>
<dbReference type="InterPro" id="IPR008251">
    <property type="entry name" value="Chromo_shadow_dom"/>
</dbReference>
<proteinExistence type="predicted"/>
<dbReference type="OMA" id="KCPLKML"/>
<comment type="subunit">
    <text evidence="2">Component of the NuA4 histone acetyltransferase complex.</text>
</comment>
<dbReference type="Pfam" id="PF00385">
    <property type="entry name" value="Chromo"/>
    <property type="match status" value="1"/>
</dbReference>
<evidence type="ECO:0000313" key="6">
    <source>
        <dbReference type="EMBL" id="EEH43664.2"/>
    </source>
</evidence>